<dbReference type="CDD" id="cd07185">
    <property type="entry name" value="OmpA_C-like"/>
    <property type="match status" value="1"/>
</dbReference>
<dbReference type="PANTHER" id="PTHR30329:SF21">
    <property type="entry name" value="LIPOPROTEIN YIAD-RELATED"/>
    <property type="match status" value="1"/>
</dbReference>
<evidence type="ECO:0000259" key="5">
    <source>
        <dbReference type="PROSITE" id="PS51123"/>
    </source>
</evidence>
<dbReference type="Proteomes" id="UP000196102">
    <property type="component" value="Unassembled WGS sequence"/>
</dbReference>
<dbReference type="PROSITE" id="PS51123">
    <property type="entry name" value="OMPA_2"/>
    <property type="match status" value="1"/>
</dbReference>
<dbReference type="PRINTS" id="PR01021">
    <property type="entry name" value="OMPADOMAIN"/>
</dbReference>
<dbReference type="PROSITE" id="PS51257">
    <property type="entry name" value="PROKAR_LIPOPROTEIN"/>
    <property type="match status" value="1"/>
</dbReference>
<proteinExistence type="predicted"/>
<comment type="caution">
    <text evidence="6">The sequence shown here is derived from an EMBL/GenBank/DDBJ whole genome shotgun (WGS) entry which is preliminary data.</text>
</comment>
<comment type="subcellular location">
    <subcellularLocation>
        <location evidence="1">Cell outer membrane</location>
    </subcellularLocation>
</comment>
<evidence type="ECO:0000256" key="1">
    <source>
        <dbReference type="ARBA" id="ARBA00004442"/>
    </source>
</evidence>
<organism evidence="6 7">
    <name type="scientific">Nonlabens dokdonensis</name>
    <dbReference type="NCBI Taxonomy" id="328515"/>
    <lineage>
        <taxon>Bacteria</taxon>
        <taxon>Pseudomonadati</taxon>
        <taxon>Bacteroidota</taxon>
        <taxon>Flavobacteriia</taxon>
        <taxon>Flavobacteriales</taxon>
        <taxon>Flavobacteriaceae</taxon>
        <taxon>Nonlabens</taxon>
    </lineage>
</organism>
<sequence length="228" mass="23723">MKTKFLTIFIAASLLVGCGAVKNSNNQQKGTVIGAAGGTILGLIIGNNVGDGDNQTEGAIAGAAIGGIAGNLIGRRMDKQAQEIQATLPGADVERVGEGILVTFDEGSGVKFATNQSALNASSQSTLDQLIQVMNEYPGTEVLVAGHTDDQGAADYNLELSRKRAASVRDYLSTHGIAGNRIAMTYSGETAPKASNATPEGRAQNRRVEIGIVAGEEMRKEAEMESKK</sequence>
<dbReference type="GO" id="GO:0009279">
    <property type="term" value="C:cell outer membrane"/>
    <property type="evidence" value="ECO:0007669"/>
    <property type="project" value="UniProtKB-SubCell"/>
</dbReference>
<keyword evidence="2 4" id="KW-0472">Membrane</keyword>
<dbReference type="InterPro" id="IPR006664">
    <property type="entry name" value="OMP_bac"/>
</dbReference>
<protein>
    <recommendedName>
        <fullName evidence="5">OmpA-like domain-containing protein</fullName>
    </recommendedName>
</protein>
<gene>
    <name evidence="6" type="ORF">A9Q93_12375</name>
</gene>
<evidence type="ECO:0000256" key="4">
    <source>
        <dbReference type="PROSITE-ProRule" id="PRU00473"/>
    </source>
</evidence>
<evidence type="ECO:0000313" key="6">
    <source>
        <dbReference type="EMBL" id="OUS10832.1"/>
    </source>
</evidence>
<dbReference type="InterPro" id="IPR006665">
    <property type="entry name" value="OmpA-like"/>
</dbReference>
<name>A0A1Z8AKG0_9FLAO</name>
<dbReference type="Gene3D" id="3.30.1330.60">
    <property type="entry name" value="OmpA-like domain"/>
    <property type="match status" value="1"/>
</dbReference>
<dbReference type="InterPro" id="IPR050330">
    <property type="entry name" value="Bact_OuterMem_StrucFunc"/>
</dbReference>
<dbReference type="Pfam" id="PF13488">
    <property type="entry name" value="Gly-zipper_Omp"/>
    <property type="match status" value="1"/>
</dbReference>
<dbReference type="AlphaFoldDB" id="A0A1Z8AKG0"/>
<dbReference type="InterPro" id="IPR036737">
    <property type="entry name" value="OmpA-like_sf"/>
</dbReference>
<keyword evidence="3" id="KW-0998">Cell outer membrane</keyword>
<dbReference type="Pfam" id="PF00691">
    <property type="entry name" value="OmpA"/>
    <property type="match status" value="1"/>
</dbReference>
<dbReference type="InterPro" id="IPR039567">
    <property type="entry name" value="Gly-zipper"/>
</dbReference>
<accession>A0A1Z8AKG0</accession>
<dbReference type="EMBL" id="MAAX01000188">
    <property type="protein sequence ID" value="OUS10832.1"/>
    <property type="molecule type" value="Genomic_DNA"/>
</dbReference>
<reference evidence="7" key="1">
    <citation type="journal article" date="2017" name="Proc. Natl. Acad. Sci. U.S.A.">
        <title>Simulation of Deepwater Horizon oil plume reveals substrate specialization within a complex community of hydrocarbon-degraders.</title>
        <authorList>
            <person name="Hu P."/>
            <person name="Dubinsky E.A."/>
            <person name="Probst A.J."/>
            <person name="Wang J."/>
            <person name="Sieber C.M.K."/>
            <person name="Tom L.M."/>
            <person name="Gardinali P."/>
            <person name="Banfield J.F."/>
            <person name="Atlas R.M."/>
            <person name="Andersen G.L."/>
        </authorList>
    </citation>
    <scope>NUCLEOTIDE SEQUENCE [LARGE SCALE GENOMIC DNA]</scope>
</reference>
<evidence type="ECO:0000256" key="3">
    <source>
        <dbReference type="ARBA" id="ARBA00023237"/>
    </source>
</evidence>
<dbReference type="PANTHER" id="PTHR30329">
    <property type="entry name" value="STATOR ELEMENT OF FLAGELLAR MOTOR COMPLEX"/>
    <property type="match status" value="1"/>
</dbReference>
<evidence type="ECO:0000256" key="2">
    <source>
        <dbReference type="ARBA" id="ARBA00023136"/>
    </source>
</evidence>
<feature type="domain" description="OmpA-like" evidence="5">
    <location>
        <begin position="99"/>
        <end position="216"/>
    </location>
</feature>
<dbReference type="SUPFAM" id="SSF103088">
    <property type="entry name" value="OmpA-like"/>
    <property type="match status" value="1"/>
</dbReference>
<dbReference type="RefSeq" id="WP_303687760.1">
    <property type="nucleotide sequence ID" value="NZ_CAJXYO010000050.1"/>
</dbReference>
<evidence type="ECO:0000313" key="7">
    <source>
        <dbReference type="Proteomes" id="UP000196102"/>
    </source>
</evidence>